<dbReference type="InterPro" id="IPR058502">
    <property type="entry name" value="PLL-like_beta-prop"/>
</dbReference>
<dbReference type="SUPFAM" id="SSF89372">
    <property type="entry name" value="Fucose-specific lectin"/>
    <property type="match status" value="1"/>
</dbReference>
<evidence type="ECO:0000256" key="4">
    <source>
        <dbReference type="ARBA" id="ARBA00023295"/>
    </source>
</evidence>
<sequence>MPSRSRRWRLATAFLAALTCVFALFTGPAAARYGRTTGAVDQGAPTYYDSGLARTPSMGWNTYYGLGAPSEDKIKAVADYLVSSGLRAAGYDIAWIDGGWTAPQPRDASGNLLADPAKFPSGLPTLVGYLHSRGLRAGIYTDAGASDGKNCAAGSGGHYQDDTKRFAGWKFDAIKIDFLCGIAQNLKPADVFAQFSAAVRTAGRPMLLNLCNPVTNDWGVPHGPDQVAGVSYSFGPLIADSWRTDTDIAFGTPYEGIWVDVLRNMDDNAAHPEANGPGHYNDPDYLIPMRKTEKGTYELNEEESTSQLVMWSEMASPLIIGSDPRTLPQSMVNTLKNPEIVGVDQDPLAIQGVRVASANGTDTYSKVLSGNGNRAVVLLNRNTAPTSMTVTFAQAGLRGTVAVRDLRARSDRGSATGSYTVTVPAHGTAFLRLHGTDLVPGSDLGGDASASPALVRLDDTHAMVFARAANGSLEAKTTGQPGWTPLGGAILGQPAAYRGTDGRIDVFVRGLDNAAYQRTLQHGTWGVWVRLGGQLTDAPTAAFTSPQSWTLVGRGTDGRVWSRTQSSGWTSFGAPNNKPIYGRPSAVTDGTGMYVAVRAADDSVWVRTNAGWSSLGGVVSGSPTLVSTLGQIYLFARASDYTLWQVNHTDGGWGGWFNRPEFPSNAVIGSVGAAAGPDGSAWLAVRGPDNHLYQTTL</sequence>
<keyword evidence="2 6" id="KW-0732">Signal</keyword>
<feature type="domain" description="PLL-like beta propeller" evidence="8">
    <location>
        <begin position="444"/>
        <end position="693"/>
    </location>
</feature>
<dbReference type="Pfam" id="PF26607">
    <property type="entry name" value="DUF8189"/>
    <property type="match status" value="1"/>
</dbReference>
<feature type="chain" id="PRO_5045666609" description="Alpha-galactosidase" evidence="6">
    <location>
        <begin position="32"/>
        <end position="697"/>
    </location>
</feature>
<evidence type="ECO:0000259" key="7">
    <source>
        <dbReference type="Pfam" id="PF17801"/>
    </source>
</evidence>
<name>A0ABN2J1W1_9ACTN</name>
<dbReference type="Gene3D" id="3.20.20.70">
    <property type="entry name" value="Aldolase class I"/>
    <property type="match status" value="1"/>
</dbReference>
<dbReference type="InterPro" id="IPR013785">
    <property type="entry name" value="Aldolase_TIM"/>
</dbReference>
<protein>
    <recommendedName>
        <fullName evidence="5">Alpha-galactosidase</fullName>
        <ecNumber evidence="5">3.2.1.22</ecNumber>
    </recommendedName>
    <alternativeName>
        <fullName evidence="5">Melibiase</fullName>
    </alternativeName>
</protein>
<gene>
    <name evidence="9" type="ORF">GCM10009765_75790</name>
</gene>
<evidence type="ECO:0000259" key="8">
    <source>
        <dbReference type="Pfam" id="PF26607"/>
    </source>
</evidence>
<dbReference type="SUPFAM" id="SSF51011">
    <property type="entry name" value="Glycosyl hydrolase domain"/>
    <property type="match status" value="1"/>
</dbReference>
<proteinExistence type="inferred from homology"/>
<keyword evidence="10" id="KW-1185">Reference proteome</keyword>
<accession>A0ABN2J1W1</accession>
<dbReference type="Pfam" id="PF16499">
    <property type="entry name" value="Melibiase_2"/>
    <property type="match status" value="1"/>
</dbReference>
<keyword evidence="5" id="KW-1015">Disulfide bond</keyword>
<comment type="caution">
    <text evidence="9">The sequence shown here is derived from an EMBL/GenBank/DDBJ whole genome shotgun (WGS) entry which is preliminary data.</text>
</comment>
<dbReference type="InterPro" id="IPR013780">
    <property type="entry name" value="Glyco_hydro_b"/>
</dbReference>
<dbReference type="Pfam" id="PF17801">
    <property type="entry name" value="Melibiase_C"/>
    <property type="match status" value="1"/>
</dbReference>
<comment type="catalytic activity">
    <reaction evidence="5">
        <text>Hydrolysis of terminal, non-reducing alpha-D-galactose residues in alpha-D-galactosides, including galactose oligosaccharides, galactomannans and galactolipids.</text>
        <dbReference type="EC" id="3.2.1.22"/>
    </reaction>
</comment>
<comment type="similarity">
    <text evidence="1 5">Belongs to the glycosyl hydrolase 27 family.</text>
</comment>
<dbReference type="PANTHER" id="PTHR11452">
    <property type="entry name" value="ALPHA-GALACTOSIDASE/ALPHA-N-ACETYLGALACTOSAMINIDASE"/>
    <property type="match status" value="1"/>
</dbReference>
<dbReference type="CDD" id="cd14792">
    <property type="entry name" value="GH27"/>
    <property type="match status" value="1"/>
</dbReference>
<evidence type="ECO:0000313" key="10">
    <source>
        <dbReference type="Proteomes" id="UP001500618"/>
    </source>
</evidence>
<evidence type="ECO:0000256" key="1">
    <source>
        <dbReference type="ARBA" id="ARBA00009743"/>
    </source>
</evidence>
<dbReference type="InterPro" id="IPR017853">
    <property type="entry name" value="GH"/>
</dbReference>
<keyword evidence="3 5" id="KW-0378">Hydrolase</keyword>
<dbReference type="SUPFAM" id="SSF51445">
    <property type="entry name" value="(Trans)glycosidases"/>
    <property type="match status" value="1"/>
</dbReference>
<dbReference type="Gene3D" id="2.60.40.1180">
    <property type="entry name" value="Golgi alpha-mannosidase II"/>
    <property type="match status" value="1"/>
</dbReference>
<dbReference type="PANTHER" id="PTHR11452:SF75">
    <property type="entry name" value="ALPHA-GALACTOSIDASE MEL1"/>
    <property type="match status" value="1"/>
</dbReference>
<organism evidence="9 10">
    <name type="scientific">Fodinicola feengrottensis</name>
    <dbReference type="NCBI Taxonomy" id="435914"/>
    <lineage>
        <taxon>Bacteria</taxon>
        <taxon>Bacillati</taxon>
        <taxon>Actinomycetota</taxon>
        <taxon>Actinomycetes</taxon>
        <taxon>Mycobacteriales</taxon>
        <taxon>Fodinicola</taxon>
    </lineage>
</organism>
<dbReference type="Gene3D" id="2.120.10.70">
    <property type="entry name" value="Fucose-specific lectin"/>
    <property type="match status" value="2"/>
</dbReference>
<dbReference type="RefSeq" id="WP_344314882.1">
    <property type="nucleotide sequence ID" value="NZ_BAAANY010000040.1"/>
</dbReference>
<evidence type="ECO:0000256" key="5">
    <source>
        <dbReference type="RuleBase" id="RU361168"/>
    </source>
</evidence>
<dbReference type="EC" id="3.2.1.22" evidence="5"/>
<dbReference type="EMBL" id="BAAANY010000040">
    <property type="protein sequence ID" value="GAA1715874.1"/>
    <property type="molecule type" value="Genomic_DNA"/>
</dbReference>
<reference evidence="9 10" key="1">
    <citation type="journal article" date="2019" name="Int. J. Syst. Evol. Microbiol.">
        <title>The Global Catalogue of Microorganisms (GCM) 10K type strain sequencing project: providing services to taxonomists for standard genome sequencing and annotation.</title>
        <authorList>
            <consortium name="The Broad Institute Genomics Platform"/>
            <consortium name="The Broad Institute Genome Sequencing Center for Infectious Disease"/>
            <person name="Wu L."/>
            <person name="Ma J."/>
        </authorList>
    </citation>
    <scope>NUCLEOTIDE SEQUENCE [LARGE SCALE GENOMIC DNA]</scope>
    <source>
        <strain evidence="9 10">JCM 14718</strain>
    </source>
</reference>
<evidence type="ECO:0000256" key="2">
    <source>
        <dbReference type="ARBA" id="ARBA00022729"/>
    </source>
</evidence>
<feature type="signal peptide" evidence="6">
    <location>
        <begin position="1"/>
        <end position="31"/>
    </location>
</feature>
<evidence type="ECO:0000256" key="6">
    <source>
        <dbReference type="SAM" id="SignalP"/>
    </source>
</evidence>
<evidence type="ECO:0000256" key="3">
    <source>
        <dbReference type="ARBA" id="ARBA00022801"/>
    </source>
</evidence>
<evidence type="ECO:0000313" key="9">
    <source>
        <dbReference type="EMBL" id="GAA1715874.1"/>
    </source>
</evidence>
<dbReference type="InterPro" id="IPR041233">
    <property type="entry name" value="Melibiase_C"/>
</dbReference>
<dbReference type="PRINTS" id="PR00740">
    <property type="entry name" value="GLHYDRLASE27"/>
</dbReference>
<dbReference type="InterPro" id="IPR002241">
    <property type="entry name" value="Glyco_hydro_27"/>
</dbReference>
<dbReference type="Proteomes" id="UP001500618">
    <property type="component" value="Unassembled WGS sequence"/>
</dbReference>
<feature type="domain" description="Alpha galactosidase C-terminal" evidence="7">
    <location>
        <begin position="360"/>
        <end position="433"/>
    </location>
</feature>
<keyword evidence="4 5" id="KW-0326">Glycosidase</keyword>